<accession>A0ABR9W1V4</accession>
<dbReference type="EMBL" id="JADEYR010000002">
    <property type="protein sequence ID" value="MBE9403425.1"/>
    <property type="molecule type" value="Genomic_DNA"/>
</dbReference>
<reference evidence="1 2" key="1">
    <citation type="submission" date="2020-10" db="EMBL/GenBank/DDBJ databases">
        <title>Draft genome and description of Brachybacterium epidermidis sp nov.</title>
        <authorList>
            <person name="Boxberger M."/>
            <person name="La Scola B."/>
        </authorList>
    </citation>
    <scope>NUCLEOTIDE SEQUENCE [LARGE SCALE GENOMIC DNA]</scope>
    <source>
        <strain evidence="1 2">Marseille-Q2903</strain>
    </source>
</reference>
<evidence type="ECO:0000313" key="1">
    <source>
        <dbReference type="EMBL" id="MBE9403425.1"/>
    </source>
</evidence>
<protein>
    <submittedName>
        <fullName evidence="1">Uncharacterized protein</fullName>
    </submittedName>
</protein>
<dbReference type="Proteomes" id="UP000644727">
    <property type="component" value="Unassembled WGS sequence"/>
</dbReference>
<name>A0ABR9W1V4_9MICO</name>
<comment type="caution">
    <text evidence="1">The sequence shown here is derived from an EMBL/GenBank/DDBJ whole genome shotgun (WGS) entry which is preliminary data.</text>
</comment>
<evidence type="ECO:0000313" key="2">
    <source>
        <dbReference type="Proteomes" id="UP000644727"/>
    </source>
</evidence>
<organism evidence="1 2">
    <name type="scientific">Brachybacterium epidermidis</name>
    <dbReference type="NCBI Taxonomy" id="2781983"/>
    <lineage>
        <taxon>Bacteria</taxon>
        <taxon>Bacillati</taxon>
        <taxon>Actinomycetota</taxon>
        <taxon>Actinomycetes</taxon>
        <taxon>Micrococcales</taxon>
        <taxon>Dermabacteraceae</taxon>
        <taxon>Brachybacterium</taxon>
    </lineage>
</organism>
<sequence>MALLGVTIQGTLAEVVDGSAVAIEVFRLGWQPVTPANDVLSTLVGGIVGVVEGAVDLAFSRDGVLDTALDGVNQLLDVLFSAFGDGGVLALTVNAQNEAAESSFVPPAEYTAIERGRFDVAALHVALLDGGSPSGLLNL</sequence>
<keyword evidence="2" id="KW-1185">Reference proteome</keyword>
<dbReference type="RefSeq" id="WP_193865156.1">
    <property type="nucleotide sequence ID" value="NZ_JADEYR010000002.1"/>
</dbReference>
<gene>
    <name evidence="1" type="ORF">IOE58_04210</name>
</gene>
<proteinExistence type="predicted"/>